<dbReference type="Proteomes" id="UP000050501">
    <property type="component" value="Unassembled WGS sequence"/>
</dbReference>
<evidence type="ECO:0000313" key="4">
    <source>
        <dbReference type="EMBL" id="KPL91266.1"/>
    </source>
</evidence>
<dbReference type="Gene3D" id="1.10.8.80">
    <property type="entry name" value="Magnesium chelatase subunit I, C-Terminal domain"/>
    <property type="match status" value="1"/>
</dbReference>
<protein>
    <recommendedName>
        <fullName evidence="3">MCM C-terminal AAA(+) ATPase domain-containing protein</fullName>
    </recommendedName>
</protein>
<name>A0A0N8GT69_9CHLR</name>
<dbReference type="PROSITE" id="PS50051">
    <property type="entry name" value="MCM_2"/>
    <property type="match status" value="1"/>
</dbReference>
<dbReference type="AlphaFoldDB" id="A0A0N8GT69"/>
<dbReference type="InterPro" id="IPR052989">
    <property type="entry name" value="Mg-chelatase_DI-like"/>
</dbReference>
<dbReference type="PANTHER" id="PTHR35023">
    <property type="entry name" value="CHELATASE-RELATED"/>
    <property type="match status" value="1"/>
</dbReference>
<keyword evidence="5" id="KW-1185">Reference proteome</keyword>
<keyword evidence="1" id="KW-0547">Nucleotide-binding</keyword>
<dbReference type="InterPro" id="IPR041628">
    <property type="entry name" value="ChlI/MoxR_AAA_lid"/>
</dbReference>
<dbReference type="GO" id="GO:0003677">
    <property type="term" value="F:DNA binding"/>
    <property type="evidence" value="ECO:0007669"/>
    <property type="project" value="InterPro"/>
</dbReference>
<evidence type="ECO:0000256" key="1">
    <source>
        <dbReference type="ARBA" id="ARBA00022741"/>
    </source>
</evidence>
<proteinExistence type="predicted"/>
<evidence type="ECO:0000256" key="2">
    <source>
        <dbReference type="ARBA" id="ARBA00022840"/>
    </source>
</evidence>
<dbReference type="InterPro" id="IPR003593">
    <property type="entry name" value="AAA+_ATPase"/>
</dbReference>
<dbReference type="InterPro" id="IPR001208">
    <property type="entry name" value="MCM_dom"/>
</dbReference>
<dbReference type="GO" id="GO:0005524">
    <property type="term" value="F:ATP binding"/>
    <property type="evidence" value="ECO:0007669"/>
    <property type="project" value="UniProtKB-KW"/>
</dbReference>
<dbReference type="Pfam" id="PF17863">
    <property type="entry name" value="AAA_lid_2"/>
    <property type="match status" value="1"/>
</dbReference>
<dbReference type="PANTHER" id="PTHR35023:SF1">
    <property type="entry name" value="MG-PROTOPORPHYRIN IX CHELATASE"/>
    <property type="match status" value="1"/>
</dbReference>
<keyword evidence="2" id="KW-0067">ATP-binding</keyword>
<feature type="domain" description="MCM C-terminal AAA(+) ATPase" evidence="3">
    <location>
        <begin position="127"/>
        <end position="198"/>
    </location>
</feature>
<sequence>MAEALPFPFLGLVGQTEMKLALLLSVINPLVGGVLLVGPRGTGKTTAVRSLLNLLPDIERSSCFYGCLPEDVEAGGIDAVCPDCSRKYAEGRSLVVKEPVRLVELPLNSRIEDVVGGLDERAVIHDRMRLKRGILAHADQNILYVDEVNLLDDEIVDAILDAAALGTYTVRRGPITASYNARFTLIGSMNPEEGRLRPQILDRFGLRVIVRGLTEAQERLEAYRRTRAYRIQPRQFIQQYNQETLIARDEVTYARGMLPQVEIPPPVAEAGIRLIQKLRIDSLRAEITLFEAARALAAADSRTTVTLDDLRTVSPMALRLRRSPFMEDYFAERKREDAQLYKFLHTLDPRTNSE</sequence>
<dbReference type="STRING" id="229921.ADN01_01550"/>
<evidence type="ECO:0000313" key="5">
    <source>
        <dbReference type="Proteomes" id="UP000050501"/>
    </source>
</evidence>
<reference evidence="4 5" key="1">
    <citation type="submission" date="2015-07" db="EMBL/GenBank/DDBJ databases">
        <title>Genome sequence of Levilinea saccharolytica DSM 16555.</title>
        <authorList>
            <person name="Hemp J."/>
            <person name="Ward L.M."/>
            <person name="Pace L.A."/>
            <person name="Fischer W.W."/>
        </authorList>
    </citation>
    <scope>NUCLEOTIDE SEQUENCE [LARGE SCALE GENOMIC DNA]</scope>
    <source>
        <strain evidence="4 5">KIBI-1</strain>
    </source>
</reference>
<dbReference type="Pfam" id="PF00493">
    <property type="entry name" value="MCM"/>
    <property type="match status" value="1"/>
</dbReference>
<dbReference type="Gene3D" id="3.40.50.300">
    <property type="entry name" value="P-loop containing nucleotide triphosphate hydrolases"/>
    <property type="match status" value="1"/>
</dbReference>
<dbReference type="EMBL" id="LGCM01000006">
    <property type="protein sequence ID" value="KPL91266.1"/>
    <property type="molecule type" value="Genomic_DNA"/>
</dbReference>
<dbReference type="CDD" id="cd00009">
    <property type="entry name" value="AAA"/>
    <property type="match status" value="1"/>
</dbReference>
<accession>A0A0N8GT69</accession>
<organism evidence="4 5">
    <name type="scientific">Levilinea saccharolytica</name>
    <dbReference type="NCBI Taxonomy" id="229921"/>
    <lineage>
        <taxon>Bacteria</taxon>
        <taxon>Bacillati</taxon>
        <taxon>Chloroflexota</taxon>
        <taxon>Anaerolineae</taxon>
        <taxon>Anaerolineales</taxon>
        <taxon>Anaerolineaceae</taxon>
        <taxon>Levilinea</taxon>
    </lineage>
</organism>
<comment type="caution">
    <text evidence="4">The sequence shown here is derived from an EMBL/GenBank/DDBJ whole genome shotgun (WGS) entry which is preliminary data.</text>
</comment>
<dbReference type="InterPro" id="IPR027417">
    <property type="entry name" value="P-loop_NTPase"/>
</dbReference>
<dbReference type="SMART" id="SM00382">
    <property type="entry name" value="AAA"/>
    <property type="match status" value="1"/>
</dbReference>
<evidence type="ECO:0000259" key="3">
    <source>
        <dbReference type="PROSITE" id="PS50051"/>
    </source>
</evidence>
<dbReference type="SUPFAM" id="SSF52540">
    <property type="entry name" value="P-loop containing nucleoside triphosphate hydrolases"/>
    <property type="match status" value="1"/>
</dbReference>
<dbReference type="OrthoDB" id="9775079at2"/>
<gene>
    <name evidence="4" type="ORF">ADN01_01550</name>
</gene>